<evidence type="ECO:0000313" key="1">
    <source>
        <dbReference type="EMBL" id="COZ00633.1"/>
    </source>
</evidence>
<comment type="caution">
    <text evidence="1">The sequence shown here is derived from an EMBL/GenBank/DDBJ whole genome shotgun (WGS) entry which is preliminary data.</text>
</comment>
<accession>A0A916PCH8</accession>
<dbReference type="Proteomes" id="UP000039021">
    <property type="component" value="Unassembled WGS sequence"/>
</dbReference>
<sequence length="35" mass="3770">MYGPPPDRPTTAILSMPSVSAMVRRSSANAKMVSY</sequence>
<reference evidence="2" key="1">
    <citation type="submission" date="2015-03" db="EMBL/GenBank/DDBJ databases">
        <authorList>
            <consortium name="Pathogen Informatics"/>
        </authorList>
    </citation>
    <scope>NUCLEOTIDE SEQUENCE [LARGE SCALE GENOMIC DNA]</scope>
    <source>
        <strain evidence="2">N09902308</strain>
    </source>
</reference>
<gene>
    <name evidence="1" type="ORF">ERS007739_03292</name>
</gene>
<dbReference type="EMBL" id="CSBK01001679">
    <property type="protein sequence ID" value="COZ00633.1"/>
    <property type="molecule type" value="Genomic_DNA"/>
</dbReference>
<dbReference type="AlphaFoldDB" id="A0A916PCH8"/>
<evidence type="ECO:0000313" key="2">
    <source>
        <dbReference type="Proteomes" id="UP000039021"/>
    </source>
</evidence>
<protein>
    <submittedName>
        <fullName evidence="1">Uncharacterized protein</fullName>
    </submittedName>
</protein>
<name>A0A916PCH8_MYCTX</name>
<organism evidence="1 2">
    <name type="scientific">Mycobacterium tuberculosis</name>
    <dbReference type="NCBI Taxonomy" id="1773"/>
    <lineage>
        <taxon>Bacteria</taxon>
        <taxon>Bacillati</taxon>
        <taxon>Actinomycetota</taxon>
        <taxon>Actinomycetes</taxon>
        <taxon>Mycobacteriales</taxon>
        <taxon>Mycobacteriaceae</taxon>
        <taxon>Mycobacterium</taxon>
        <taxon>Mycobacterium tuberculosis complex</taxon>
    </lineage>
</organism>
<proteinExistence type="predicted"/>